<dbReference type="Proteomes" id="UP000510721">
    <property type="component" value="Chromosome"/>
</dbReference>
<protein>
    <submittedName>
        <fullName evidence="1">Uncharacterized protein</fullName>
    </submittedName>
</protein>
<name>A0A859R119_9HYPH</name>
<sequence length="81" mass="9613">MQVHVETYVEEGGAEKLRRFCLNGRPIEVSENIDQWHGADYRYFKVRGSDGNVYIFYRDDMSTEWALTMYQRSDLQGDRDP</sequence>
<dbReference type="KEGG" id="emx:FKV68_18685"/>
<reference evidence="1 2" key="1">
    <citation type="submission" date="2019-06" db="EMBL/GenBank/DDBJ databases">
        <title>Complete genome sequence of Ensifer mexicanus ITTG R7 isolated from nodules of Acacia angustissima (Mill.) Kuntze.</title>
        <authorList>
            <person name="Rincon-Rosales R."/>
            <person name="Rogel M.A."/>
            <person name="Guerrero G."/>
            <person name="Rincon-Molina C.I."/>
            <person name="Lopez-Lopez A."/>
            <person name="Martinez-Romero E."/>
        </authorList>
    </citation>
    <scope>NUCLEOTIDE SEQUENCE [LARGE SCALE GENOMIC DNA]</scope>
    <source>
        <strain evidence="1 2">ITTG R7</strain>
    </source>
</reference>
<dbReference type="AlphaFoldDB" id="A0A859R119"/>
<evidence type="ECO:0000313" key="1">
    <source>
        <dbReference type="EMBL" id="QLL63328.1"/>
    </source>
</evidence>
<proteinExistence type="predicted"/>
<dbReference type="EMBL" id="CP041238">
    <property type="protein sequence ID" value="QLL63328.1"/>
    <property type="molecule type" value="Genomic_DNA"/>
</dbReference>
<accession>A0A859R119</accession>
<dbReference type="RefSeq" id="WP_180939215.1">
    <property type="nucleotide sequence ID" value="NZ_CP041238.1"/>
</dbReference>
<organism evidence="1 2">
    <name type="scientific">Sinorhizobium mexicanum</name>
    <dbReference type="NCBI Taxonomy" id="375549"/>
    <lineage>
        <taxon>Bacteria</taxon>
        <taxon>Pseudomonadati</taxon>
        <taxon>Pseudomonadota</taxon>
        <taxon>Alphaproteobacteria</taxon>
        <taxon>Hyphomicrobiales</taxon>
        <taxon>Rhizobiaceae</taxon>
        <taxon>Sinorhizobium/Ensifer group</taxon>
        <taxon>Sinorhizobium</taxon>
    </lineage>
</organism>
<gene>
    <name evidence="1" type="ORF">FKV68_18685</name>
</gene>
<keyword evidence="2" id="KW-1185">Reference proteome</keyword>
<evidence type="ECO:0000313" key="2">
    <source>
        <dbReference type="Proteomes" id="UP000510721"/>
    </source>
</evidence>